<dbReference type="PANTHER" id="PTHR18916">
    <property type="entry name" value="DYNACTIN 1-RELATED MICROTUBULE-BINDING"/>
    <property type="match status" value="1"/>
</dbReference>
<evidence type="ECO:0000256" key="1">
    <source>
        <dbReference type="SAM" id="Coils"/>
    </source>
</evidence>
<keyword evidence="5" id="KW-1185">Reference proteome</keyword>
<reference evidence="4 5" key="1">
    <citation type="submission" date="2024-08" db="EMBL/GenBank/DDBJ databases">
        <authorList>
            <person name="Cucini C."/>
            <person name="Frati F."/>
        </authorList>
    </citation>
    <scope>NUCLEOTIDE SEQUENCE [LARGE SCALE GENOMIC DNA]</scope>
</reference>
<dbReference type="PANTHER" id="PTHR18916:SF93">
    <property type="entry name" value="RESTIN HOMOLOG"/>
    <property type="match status" value="1"/>
</dbReference>
<sequence length="1979" mass="212411">MATTSSVRKPPASVVKLKAPSKGVGTLCMTGKKASKPKVGTRLPASPMAATDKHLVLNSHPGDKIDDEGLQVTSESLGQLVCISGVQTGILRYFGQTHFETGVWCGVECDHAVGKNDGSVMGVRYFSCKEKFGIFAPLSKVTLVHSPCEPSLMKQNSGTTPNESSTHVALQPEESNRPKTLPTSRTNVKPQQPESAPVAPATTPVAEDNYLASLSTKRLKKESKRGKDGHRLNQQLKKKRKLDSSQKAWSASNTPKCPTSIMSHNVDLPNLLSVKLKDEILGASFANSPMYSPPPTFKEGFTARLISSTPAAPGDRAPVSRLERLRYERSNYPSTPKSSRILDAELDSVSTPVESDASQHSSATPSDLPQDTILPDAFVMTQPILPSVSAEVDASQDEGALSPGSSTKEDIGADVLNLQSFPAKRPSSISLFPGFSSEDSSEQGIFGVSTPELIGGDSASLALSIPTSCCSSPEVLDNESSLGLLTPSHLQDCWNSNTNDEDLYQHLRSPSVDDLEEFEEEDKTVDQDLPDQVGQAPDNFRMMSNSYSGSLHVNKNDGLGSSHHHHHHHPMHHSLHEELSNSSKVKRDKTYTQLPTVPNLNQQSSELPLHQQQSHQHQQHQHHHHAPLSFRGSGSGSGSGYCASDPFTDSDFNTESEADHDDCNGSTGMHINPTSLKHRSARVIDGALYTSHHGGSSSLHQHLLHRQEASDGVGKSIDMISSSISVSVSSTSASACASEMESSGFYSDASERNPSGGSIMSESDGYRSSRHLSKSSSDCDDSVALNMGLKIMPLRPLTQSDDSMGYSTERDFGEIISGSSLCEGLSSFEAPSLLSETLTETLRQESEELEENLSHDKVAIVKTHPPTVEYQNERVKNTNAASNGDQIVPTMLTLLREKEDVCEAMEVDGYPEYGDNQQGENMMAHSTGKKEMGTLNNNGGEFAMKYNEQPNPPSFSSNGSNSPNKDMMMIPSSSVSYSAQTRQDMNNGIPVIDPLATVPGTGESSKGMEGTQTSPNKLGASQDTVVDMDLEDVPNSAHETSAAIFRSESLSVGSSPATSPLMNTTVVALNATALHGNIFENGVVGSGGGGLSCMRSQSVNCIASLTSSTSSASTVTAKSCVTSGGQHATRNKKATSFTKSGLSSKSRIPSSDSIPVLCGSTAKAKEAKSKIKITSSRNGMVNSAKDNGPTKSNRNRQGGTVTASSNHNSSSSVASNITNSTTNVSSTTHAAEQSSAGSAATTGSGSSSRRSSRVLAGNGKATSGSGGGSTSARNKCVAGVSGAKGNNISTSSSITSTISDLNKSSRSKASVHGSTRSLASVGLAPSGSSTVSKSAVSPACKKINKWDAVMSKIAETKHKTINVKDIKSKVFNSVKSAGSVPGSGTSTTNGKMVKGVKSASRVTLNEGSHENDPLVPPAIHLRQHHFSSRSSTVSDSSMDDQPHRGPPPVKHRVKKDVSISRRQISDLSSASDYSANQSQHSQQTCNSSHSTTMTTGSTRRPQRNNNSSATGTNGTKNSTASNATNTSTKSHITKGAQVAEGTKRKAGLTSTQPAPGRGVTAKSKVGTSTVSSQNDPSTKSHPALKPLRDRNRLGPVGKNYASSGLDANANESEAPLLRGHGQPNGELESSGKSCTKVPGSAEPHIDPTNNTTSNTSNLIISKSKSSNNRVSSNNQQNIQNSVLLQENTSLKEEVSRLTSVVSDLQEQISRLAASGEDTRKALEGCLANADTRSVALSIVAQHSDKEKLEVYEQLLQQQAENNVWKQRLDEKLAELQKLQTEYEKEREESQEEIKSLIAAHEVEVDVTVRNCENKLEQMQKRHDETLAELKRSHTDELERLHESHRQELDQTIQKHKELLDEHRKQSPHDILHKEVESLQVVVEMRNEEIRVLRKDLMDYKNTLNDLQMAREHGKTLLAKIEDLEAQLEKARADKRSLQERYQMLESNLQQTESDNSRLARCNEELHWKIKSHNLEEEEN</sequence>
<feature type="compositionally biased region" description="Low complexity" evidence="2">
    <location>
        <begin position="1324"/>
        <end position="1335"/>
    </location>
</feature>
<gene>
    <name evidence="4" type="ORF">ODALV1_LOCUS4257</name>
</gene>
<comment type="caution">
    <text evidence="4">The sequence shown here is derived from an EMBL/GenBank/DDBJ whole genome shotgun (WGS) entry which is preliminary data.</text>
</comment>
<feature type="region of interest" description="Disordered" evidence="2">
    <location>
        <begin position="998"/>
        <end position="1020"/>
    </location>
</feature>
<feature type="coiled-coil region" evidence="1">
    <location>
        <begin position="1761"/>
        <end position="1865"/>
    </location>
</feature>
<evidence type="ECO:0000313" key="5">
    <source>
        <dbReference type="Proteomes" id="UP001642540"/>
    </source>
</evidence>
<feature type="compositionally biased region" description="Low complexity" evidence="2">
    <location>
        <begin position="1200"/>
        <end position="1249"/>
    </location>
</feature>
<feature type="compositionally biased region" description="Polar residues" evidence="2">
    <location>
        <begin position="245"/>
        <end position="256"/>
    </location>
</feature>
<feature type="compositionally biased region" description="Polar residues" evidence="2">
    <location>
        <begin position="664"/>
        <end position="674"/>
    </location>
</feature>
<feature type="compositionally biased region" description="Polar residues" evidence="2">
    <location>
        <begin position="348"/>
        <end position="369"/>
    </location>
</feature>
<feature type="region of interest" description="Disordered" evidence="2">
    <location>
        <begin position="545"/>
        <end position="588"/>
    </location>
</feature>
<feature type="compositionally biased region" description="Low complexity" evidence="2">
    <location>
        <begin position="1487"/>
        <end position="1530"/>
    </location>
</feature>
<dbReference type="InterPro" id="IPR000938">
    <property type="entry name" value="CAP-Gly_domain"/>
</dbReference>
<accession>A0ABP1PVI2</accession>
<feature type="compositionally biased region" description="Basic residues" evidence="2">
    <location>
        <begin position="562"/>
        <end position="573"/>
    </location>
</feature>
<feature type="coiled-coil region" evidence="1">
    <location>
        <begin position="1889"/>
        <end position="1954"/>
    </location>
</feature>
<feature type="compositionally biased region" description="Polar residues" evidence="2">
    <location>
        <begin position="1565"/>
        <end position="1580"/>
    </location>
</feature>
<feature type="compositionally biased region" description="Polar residues" evidence="2">
    <location>
        <begin position="1177"/>
        <end position="1199"/>
    </location>
</feature>
<dbReference type="InterPro" id="IPR036859">
    <property type="entry name" value="CAP-Gly_dom_sf"/>
</dbReference>
<feature type="region of interest" description="Disordered" evidence="2">
    <location>
        <begin position="152"/>
        <end position="256"/>
    </location>
</feature>
<protein>
    <recommendedName>
        <fullName evidence="3">CAP-Gly domain-containing protein</fullName>
    </recommendedName>
</protein>
<feature type="region of interest" description="Disordered" evidence="2">
    <location>
        <begin position="1120"/>
        <end position="1335"/>
    </location>
</feature>
<dbReference type="SMART" id="SM01052">
    <property type="entry name" value="CAP_GLY"/>
    <property type="match status" value="1"/>
</dbReference>
<dbReference type="Gene3D" id="2.30.30.190">
    <property type="entry name" value="CAP Gly-rich-like domain"/>
    <property type="match status" value="1"/>
</dbReference>
<evidence type="ECO:0000313" key="4">
    <source>
        <dbReference type="EMBL" id="CAL8079019.1"/>
    </source>
</evidence>
<organism evidence="4 5">
    <name type="scientific">Orchesella dallaii</name>
    <dbReference type="NCBI Taxonomy" id="48710"/>
    <lineage>
        <taxon>Eukaryota</taxon>
        <taxon>Metazoa</taxon>
        <taxon>Ecdysozoa</taxon>
        <taxon>Arthropoda</taxon>
        <taxon>Hexapoda</taxon>
        <taxon>Collembola</taxon>
        <taxon>Entomobryomorpha</taxon>
        <taxon>Entomobryoidea</taxon>
        <taxon>Orchesellidae</taxon>
        <taxon>Orchesellinae</taxon>
        <taxon>Orchesella</taxon>
    </lineage>
</organism>
<dbReference type="PROSITE" id="PS00845">
    <property type="entry name" value="CAP_GLY_1"/>
    <property type="match status" value="1"/>
</dbReference>
<feature type="region of interest" description="Disordered" evidence="2">
    <location>
        <begin position="743"/>
        <end position="779"/>
    </location>
</feature>
<feature type="compositionally biased region" description="Polar residues" evidence="2">
    <location>
        <begin position="1300"/>
        <end position="1318"/>
    </location>
</feature>
<evidence type="ECO:0000259" key="3">
    <source>
        <dbReference type="PROSITE" id="PS50245"/>
    </source>
</evidence>
<feature type="compositionally biased region" description="Polar residues" evidence="2">
    <location>
        <begin position="752"/>
        <end position="761"/>
    </location>
</feature>
<feature type="compositionally biased region" description="Polar residues" evidence="2">
    <location>
        <begin position="181"/>
        <end position="194"/>
    </location>
</feature>
<feature type="compositionally biased region" description="Polar residues" evidence="2">
    <location>
        <begin position="1374"/>
        <end position="1390"/>
    </location>
</feature>
<feature type="domain" description="CAP-Gly" evidence="3">
    <location>
        <begin position="95"/>
        <end position="137"/>
    </location>
</feature>
<feature type="region of interest" description="Disordered" evidence="2">
    <location>
        <begin position="389"/>
        <end position="409"/>
    </location>
</feature>
<feature type="region of interest" description="Disordered" evidence="2">
    <location>
        <begin position="606"/>
        <end position="674"/>
    </location>
</feature>
<feature type="compositionally biased region" description="Low complexity" evidence="2">
    <location>
        <begin position="196"/>
        <end position="206"/>
    </location>
</feature>
<feature type="region of interest" description="Disordered" evidence="2">
    <location>
        <begin position="308"/>
        <end position="371"/>
    </location>
</feature>
<dbReference type="Pfam" id="PF01302">
    <property type="entry name" value="CAP_GLY"/>
    <property type="match status" value="1"/>
</dbReference>
<feature type="compositionally biased region" description="Polar residues" evidence="2">
    <location>
        <begin position="1124"/>
        <end position="1142"/>
    </location>
</feature>
<dbReference type="EMBL" id="CAXLJM020000013">
    <property type="protein sequence ID" value="CAL8079019.1"/>
    <property type="molecule type" value="Genomic_DNA"/>
</dbReference>
<feature type="compositionally biased region" description="Basic residues" evidence="2">
    <location>
        <begin position="617"/>
        <end position="626"/>
    </location>
</feature>
<evidence type="ECO:0000256" key="2">
    <source>
        <dbReference type="SAM" id="MobiDB-lite"/>
    </source>
</evidence>
<proteinExistence type="predicted"/>
<feature type="compositionally biased region" description="Low complexity" evidence="2">
    <location>
        <begin position="1288"/>
        <end position="1299"/>
    </location>
</feature>
<dbReference type="SUPFAM" id="SSF74924">
    <property type="entry name" value="Cap-Gly domain"/>
    <property type="match status" value="1"/>
</dbReference>
<feature type="region of interest" description="Disordered" evidence="2">
    <location>
        <begin position="1374"/>
        <end position="1657"/>
    </location>
</feature>
<dbReference type="PROSITE" id="PS50245">
    <property type="entry name" value="CAP_GLY_2"/>
    <property type="match status" value="1"/>
</dbReference>
<name>A0ABP1PVI2_9HEXA</name>
<feature type="compositionally biased region" description="Polar residues" evidence="2">
    <location>
        <begin position="1010"/>
        <end position="1020"/>
    </location>
</feature>
<feature type="compositionally biased region" description="Low complexity" evidence="2">
    <location>
        <begin position="1143"/>
        <end position="1155"/>
    </location>
</feature>
<feature type="compositionally biased region" description="Polar residues" evidence="2">
    <location>
        <begin position="1460"/>
        <end position="1486"/>
    </location>
</feature>
<feature type="compositionally biased region" description="Polar residues" evidence="2">
    <location>
        <begin position="153"/>
        <end position="168"/>
    </location>
</feature>
<dbReference type="Proteomes" id="UP001642540">
    <property type="component" value="Unassembled WGS sequence"/>
</dbReference>
<keyword evidence="1" id="KW-0175">Coiled coil</keyword>